<dbReference type="EMBL" id="CP119317">
    <property type="protein sequence ID" value="WEK53771.1"/>
    <property type="molecule type" value="Genomic_DNA"/>
</dbReference>
<keyword evidence="3" id="KW-1185">Reference proteome</keyword>
<sequence>MMFSRHNLLLVWKETQHYFIIAAILFFAGVYVGYSDHAPVEWLKSQIEALQKAVQSTEGADRREQAMFFMILSKNMQAAFMAMILGMIGGFMPIVVLVMNGIVMGFVVGQIFTTSGFGGWEYVAKLLLPHGIIELAAIFLACAFGIRLGISLFRGIWGALIGKSVAWQPFSRTVKGAIPGIVVITVMLVIAALIESTITYWLAQSLTNI</sequence>
<dbReference type="PANTHER" id="PTHR35337:SF1">
    <property type="entry name" value="SLR1478 PROTEIN"/>
    <property type="match status" value="1"/>
</dbReference>
<feature type="transmembrane region" description="Helical" evidence="1">
    <location>
        <begin position="177"/>
        <end position="203"/>
    </location>
</feature>
<feature type="transmembrane region" description="Helical" evidence="1">
    <location>
        <begin position="15"/>
        <end position="34"/>
    </location>
</feature>
<gene>
    <name evidence="2" type="ORF">P0Y55_14540</name>
</gene>
<dbReference type="Pfam" id="PF01944">
    <property type="entry name" value="SpoIIM"/>
    <property type="match status" value="1"/>
</dbReference>
<keyword evidence="1" id="KW-0812">Transmembrane</keyword>
<feature type="transmembrane region" description="Helical" evidence="1">
    <location>
        <begin position="135"/>
        <end position="157"/>
    </location>
</feature>
<accession>A0AA95EVN4</accession>
<dbReference type="Proteomes" id="UP001178662">
    <property type="component" value="Chromosome"/>
</dbReference>
<keyword evidence="1" id="KW-0472">Membrane</keyword>
<dbReference type="PANTHER" id="PTHR35337">
    <property type="entry name" value="SLR1478 PROTEIN"/>
    <property type="match status" value="1"/>
</dbReference>
<keyword evidence="1" id="KW-1133">Transmembrane helix</keyword>
<dbReference type="InterPro" id="IPR002798">
    <property type="entry name" value="SpoIIM-like"/>
</dbReference>
<protein>
    <submittedName>
        <fullName evidence="2">Stage II sporulation protein M</fullName>
    </submittedName>
</protein>
<evidence type="ECO:0000313" key="2">
    <source>
        <dbReference type="EMBL" id="WEK53771.1"/>
    </source>
</evidence>
<organism evidence="2 3">
    <name type="scientific">Candidatus Cohnella colombiensis</name>
    <dbReference type="NCBI Taxonomy" id="3121368"/>
    <lineage>
        <taxon>Bacteria</taxon>
        <taxon>Bacillati</taxon>
        <taxon>Bacillota</taxon>
        <taxon>Bacilli</taxon>
        <taxon>Bacillales</taxon>
        <taxon>Paenibacillaceae</taxon>
        <taxon>Cohnella</taxon>
    </lineage>
</organism>
<evidence type="ECO:0000313" key="3">
    <source>
        <dbReference type="Proteomes" id="UP001178662"/>
    </source>
</evidence>
<name>A0AA95EVN4_9BACL</name>
<feature type="transmembrane region" description="Helical" evidence="1">
    <location>
        <begin position="78"/>
        <end position="96"/>
    </location>
</feature>
<reference evidence="2" key="1">
    <citation type="submission" date="2023-03" db="EMBL/GenBank/DDBJ databases">
        <title>Andean soil-derived lignocellulolytic bacterial consortium as a source of novel taxa and putative plastic-active enzymes.</title>
        <authorList>
            <person name="Diaz-Garcia L."/>
            <person name="Chuvochina M."/>
            <person name="Feuerriegel G."/>
            <person name="Bunk B."/>
            <person name="Sproer C."/>
            <person name="Streit W.R."/>
            <person name="Rodriguez L.M."/>
            <person name="Overmann J."/>
            <person name="Jimenez D.J."/>
        </authorList>
    </citation>
    <scope>NUCLEOTIDE SEQUENCE</scope>
    <source>
        <strain evidence="2">MAG 2441</strain>
    </source>
</reference>
<dbReference type="AlphaFoldDB" id="A0AA95EVN4"/>
<evidence type="ECO:0000256" key="1">
    <source>
        <dbReference type="SAM" id="Phobius"/>
    </source>
</evidence>
<proteinExistence type="predicted"/>